<feature type="region of interest" description="Disordered" evidence="3">
    <location>
        <begin position="77"/>
        <end position="137"/>
    </location>
</feature>
<dbReference type="SMART" id="SM00322">
    <property type="entry name" value="KH"/>
    <property type="match status" value="2"/>
</dbReference>
<dbReference type="STRING" id="1561998.A0A1I7T8G8"/>
<feature type="compositionally biased region" description="Low complexity" evidence="3">
    <location>
        <begin position="317"/>
        <end position="330"/>
    </location>
</feature>
<evidence type="ECO:0000256" key="1">
    <source>
        <dbReference type="ARBA" id="ARBA00022737"/>
    </source>
</evidence>
<dbReference type="InterPro" id="IPR036612">
    <property type="entry name" value="KH_dom_type_1_sf"/>
</dbReference>
<feature type="region of interest" description="Disordered" evidence="3">
    <location>
        <begin position="271"/>
        <end position="330"/>
    </location>
</feature>
<dbReference type="GO" id="GO:0003723">
    <property type="term" value="F:RNA binding"/>
    <property type="evidence" value="ECO:0007669"/>
    <property type="project" value="UniProtKB-UniRule"/>
</dbReference>
<evidence type="ECO:0000256" key="3">
    <source>
        <dbReference type="SAM" id="MobiDB-lite"/>
    </source>
</evidence>
<sequence length="330" mass="36159">MMFPPLPPGSAMTTAQLIQTPNGLFQSGTLHLHPGMMTLRQVRMWVPDNMIGALIGAKGKNIKMLIRDTGANVKIEAPEDKVQREAEEAAKKQKKSEEGDDDDKDGVASGDHPQEFLEDNGTVTSADAIEEKPKPVSERMVTISGDDMQLLKAQSHIFSKIVETSSSLPASNAEMERAHILRVRTEIYVPTKIIGRIIGKGGQNVRELQRISGAVVKIPEEERNGGDVHRHEDGFEEEMTMIRILGNMFSTHNAQFRLAHLVGEYYHSGEHRQNRSNYRGGRPQSAPSAAGRKDGSSLNKMDQLGQVPPLANTSNQASPESASPPKSKSP</sequence>
<feature type="domain" description="K Homology" evidence="4">
    <location>
        <begin position="38"/>
        <end position="162"/>
    </location>
</feature>
<dbReference type="PROSITE" id="PS50084">
    <property type="entry name" value="KH_TYPE_1"/>
    <property type="match status" value="2"/>
</dbReference>
<evidence type="ECO:0000313" key="5">
    <source>
        <dbReference type="Proteomes" id="UP000095282"/>
    </source>
</evidence>
<name>A0A1I7T8G8_9PELO</name>
<dbReference type="SUPFAM" id="SSF54791">
    <property type="entry name" value="Eukaryotic type KH-domain (KH-domain type I)"/>
    <property type="match status" value="2"/>
</dbReference>
<dbReference type="InterPro" id="IPR004088">
    <property type="entry name" value="KH_dom_type_1"/>
</dbReference>
<dbReference type="Proteomes" id="UP000095282">
    <property type="component" value="Unplaced"/>
</dbReference>
<accession>A0A1I7T8G8</accession>
<feature type="domain" description="K Homology" evidence="4">
    <location>
        <begin position="181"/>
        <end position="263"/>
    </location>
</feature>
<dbReference type="Pfam" id="PF00013">
    <property type="entry name" value="KH_1"/>
    <property type="match status" value="2"/>
</dbReference>
<dbReference type="eggNOG" id="KOG2193">
    <property type="taxonomic scope" value="Eukaryota"/>
</dbReference>
<keyword evidence="2" id="KW-0694">RNA-binding</keyword>
<reference evidence="6" key="1">
    <citation type="submission" date="2016-11" db="UniProtKB">
        <authorList>
            <consortium name="WormBaseParasite"/>
        </authorList>
    </citation>
    <scope>IDENTIFICATION</scope>
</reference>
<dbReference type="AlphaFoldDB" id="A0A1I7T8G8"/>
<dbReference type="PANTHER" id="PTHR10288">
    <property type="entry name" value="KH DOMAIN CONTAINING RNA BINDING PROTEIN"/>
    <property type="match status" value="1"/>
</dbReference>
<protein>
    <submittedName>
        <fullName evidence="6">KH domain-containing protein</fullName>
    </submittedName>
</protein>
<keyword evidence="5" id="KW-1185">Reference proteome</keyword>
<organism evidence="5 6">
    <name type="scientific">Caenorhabditis tropicalis</name>
    <dbReference type="NCBI Taxonomy" id="1561998"/>
    <lineage>
        <taxon>Eukaryota</taxon>
        <taxon>Metazoa</taxon>
        <taxon>Ecdysozoa</taxon>
        <taxon>Nematoda</taxon>
        <taxon>Chromadorea</taxon>
        <taxon>Rhabditida</taxon>
        <taxon>Rhabditina</taxon>
        <taxon>Rhabditomorpha</taxon>
        <taxon>Rhabditoidea</taxon>
        <taxon>Rhabditidae</taxon>
        <taxon>Peloderinae</taxon>
        <taxon>Caenorhabditis</taxon>
    </lineage>
</organism>
<dbReference type="Gene3D" id="3.30.310.210">
    <property type="match status" value="2"/>
</dbReference>
<dbReference type="CDD" id="cd22403">
    <property type="entry name" value="KH-I_IGF2BP_rpt4"/>
    <property type="match status" value="1"/>
</dbReference>
<feature type="compositionally biased region" description="Basic and acidic residues" evidence="3">
    <location>
        <begin position="77"/>
        <end position="97"/>
    </location>
</feature>
<dbReference type="InterPro" id="IPR004087">
    <property type="entry name" value="KH_dom"/>
</dbReference>
<keyword evidence="1" id="KW-0677">Repeat</keyword>
<proteinExistence type="predicted"/>
<dbReference type="WBParaSite" id="Csp11.Scaffold544.g3444.t1">
    <property type="protein sequence ID" value="Csp11.Scaffold544.g3444.t1"/>
    <property type="gene ID" value="Csp11.Scaffold544.g3444"/>
</dbReference>
<evidence type="ECO:0000256" key="2">
    <source>
        <dbReference type="PROSITE-ProRule" id="PRU00117"/>
    </source>
</evidence>
<evidence type="ECO:0000313" key="6">
    <source>
        <dbReference type="WBParaSite" id="Csp11.Scaffold544.g3444.t1"/>
    </source>
</evidence>
<evidence type="ECO:0000259" key="4">
    <source>
        <dbReference type="SMART" id="SM00322"/>
    </source>
</evidence>